<dbReference type="EMBL" id="QXTF01000001">
    <property type="protein sequence ID" value="RIX32276.1"/>
    <property type="molecule type" value="Genomic_DNA"/>
</dbReference>
<comment type="caution">
    <text evidence="1">The sequence shown here is derived from an EMBL/GenBank/DDBJ whole genome shotgun (WGS) entry which is preliminary data.</text>
</comment>
<dbReference type="PROSITE" id="PS51257">
    <property type="entry name" value="PROKAR_LIPOPROTEIN"/>
    <property type="match status" value="1"/>
</dbReference>
<name>A0A418Q2J7_9SPHN</name>
<gene>
    <name evidence="1" type="ORF">D3M59_04760</name>
</gene>
<proteinExistence type="predicted"/>
<dbReference type="Proteomes" id="UP000285023">
    <property type="component" value="Unassembled WGS sequence"/>
</dbReference>
<dbReference type="OrthoDB" id="7405484at2"/>
<dbReference type="RefSeq" id="WP_119532061.1">
    <property type="nucleotide sequence ID" value="NZ_QXTF01000001.1"/>
</dbReference>
<evidence type="ECO:0000313" key="2">
    <source>
        <dbReference type="Proteomes" id="UP000285023"/>
    </source>
</evidence>
<dbReference type="AlphaFoldDB" id="A0A418Q2J7"/>
<sequence>MRHFMLALPLLSLAACDNSPRVEAENASVAEVADKVREAGGNDAMAVRPGQWESSVELESIEIPGMPPQAATQMKKTMASVATGHKSCLTEEQARRPKEDFFAGTESNCRYDKFSMSGGKLTGTMRCTSQQGGGTQLIEFDGTYGPEEYRMRMASTVEGASPAGPMKMVMNMTSKRVGDCGAKTAAN</sequence>
<dbReference type="Pfam" id="PF12276">
    <property type="entry name" value="DUF3617"/>
    <property type="match status" value="1"/>
</dbReference>
<evidence type="ECO:0000313" key="1">
    <source>
        <dbReference type="EMBL" id="RIX32276.1"/>
    </source>
</evidence>
<reference evidence="1 2" key="1">
    <citation type="submission" date="2018-09" db="EMBL/GenBank/DDBJ databases">
        <title>Sphingomonas sp. DAC4.</title>
        <authorList>
            <person name="Seo T."/>
        </authorList>
    </citation>
    <scope>NUCLEOTIDE SEQUENCE [LARGE SCALE GENOMIC DNA]</scope>
    <source>
        <strain evidence="1 2">DAC4</strain>
    </source>
</reference>
<organism evidence="1 2">
    <name type="scientific">Sphingomonas edaphi</name>
    <dbReference type="NCBI Taxonomy" id="2315689"/>
    <lineage>
        <taxon>Bacteria</taxon>
        <taxon>Pseudomonadati</taxon>
        <taxon>Pseudomonadota</taxon>
        <taxon>Alphaproteobacteria</taxon>
        <taxon>Sphingomonadales</taxon>
        <taxon>Sphingomonadaceae</taxon>
        <taxon>Sphingomonas</taxon>
    </lineage>
</organism>
<keyword evidence="2" id="KW-1185">Reference proteome</keyword>
<accession>A0A418Q2J7</accession>
<protein>
    <submittedName>
        <fullName evidence="1">DUF3617 domain-containing protein</fullName>
    </submittedName>
</protein>
<dbReference type="InterPro" id="IPR022061">
    <property type="entry name" value="DUF3617"/>
</dbReference>